<comment type="caution">
    <text evidence="1">The sequence shown here is derived from an EMBL/GenBank/DDBJ whole genome shotgun (WGS) entry which is preliminary data.</text>
</comment>
<protein>
    <submittedName>
        <fullName evidence="1">Uncharacterized protein</fullName>
    </submittedName>
</protein>
<evidence type="ECO:0000313" key="2">
    <source>
        <dbReference type="Proteomes" id="UP001500221"/>
    </source>
</evidence>
<gene>
    <name evidence="1" type="ORF">GCM10023340_02530</name>
</gene>
<dbReference type="Proteomes" id="UP001500221">
    <property type="component" value="Unassembled WGS sequence"/>
</dbReference>
<name>A0ABP9P5Z2_9ACTN</name>
<accession>A0ABP9P5Z2</accession>
<reference evidence="2" key="1">
    <citation type="journal article" date="2019" name="Int. J. Syst. Evol. Microbiol.">
        <title>The Global Catalogue of Microorganisms (GCM) 10K type strain sequencing project: providing services to taxonomists for standard genome sequencing and annotation.</title>
        <authorList>
            <consortium name="The Broad Institute Genomics Platform"/>
            <consortium name="The Broad Institute Genome Sequencing Center for Infectious Disease"/>
            <person name="Wu L."/>
            <person name="Ma J."/>
        </authorList>
    </citation>
    <scope>NUCLEOTIDE SEQUENCE [LARGE SCALE GENOMIC DNA]</scope>
    <source>
        <strain evidence="2">JCM 18459</strain>
    </source>
</reference>
<dbReference type="EMBL" id="BAABKG010000001">
    <property type="protein sequence ID" value="GAA5141221.1"/>
    <property type="molecule type" value="Genomic_DNA"/>
</dbReference>
<keyword evidence="2" id="KW-1185">Reference proteome</keyword>
<sequence>MVVSGGAASGSPAKALSRAAVVQIAKTQADRAITRRAPGLRVKSAGTATVGLSPVAYAVVRADGTVVRAASRGITSANVSLESTSAYCFRNLGFRFKTAMATPVYSDDYVPGTTVSVARPGVYGYDSDCSPAARLEVATAEEAGGEVDYSPADFTIWFYN</sequence>
<evidence type="ECO:0000313" key="1">
    <source>
        <dbReference type="EMBL" id="GAA5141221.1"/>
    </source>
</evidence>
<organism evidence="1 2">
    <name type="scientific">Nocardioides marinquilinus</name>
    <dbReference type="NCBI Taxonomy" id="1210400"/>
    <lineage>
        <taxon>Bacteria</taxon>
        <taxon>Bacillati</taxon>
        <taxon>Actinomycetota</taxon>
        <taxon>Actinomycetes</taxon>
        <taxon>Propionibacteriales</taxon>
        <taxon>Nocardioidaceae</taxon>
        <taxon>Nocardioides</taxon>
    </lineage>
</organism>
<proteinExistence type="predicted"/>